<dbReference type="RefSeq" id="YP_008004035.1">
    <property type="nucleotide sequence ID" value="NC_021247.1"/>
</dbReference>
<dbReference type="EMBL" id="HF679131">
    <property type="protein sequence ID" value="CCU55533.1"/>
    <property type="molecule type" value="Genomic_DNA"/>
</dbReference>
<evidence type="ECO:0000313" key="2">
    <source>
        <dbReference type="Proteomes" id="UP000792575"/>
    </source>
</evidence>
<keyword evidence="2" id="KW-1185">Reference proteome</keyword>
<dbReference type="OrthoDB" id="10421at10239"/>
<reference evidence="1" key="1">
    <citation type="journal article" date="2013" name="J. Virol.">
        <title>New Insights into the Evolution of Entomopoxvirinae from the Complete Genome Sequences of Four Entomopoxviruses Infecting Adoxophyes honmai, Choristoneura biennis, Choristoneura rosaceana, and Mythimna separata.</title>
        <authorList>
            <person name="Theze J."/>
            <person name="Takatsuka J."/>
            <person name="Li Z."/>
            <person name="Gallais J."/>
            <person name="Doucet D."/>
            <person name="Arif B."/>
            <person name="Nakai M."/>
            <person name="Herniou E.A."/>
        </authorList>
    </citation>
    <scope>NUCLEOTIDE SEQUENCE</scope>
    <source>
        <strain evidence="1">Tokyo</strain>
    </source>
</reference>
<protein>
    <submittedName>
        <fullName evidence="1">Uncharacterized protein</fullName>
    </submittedName>
</protein>
<dbReference type="KEGG" id="vg:15614141"/>
<organism evidence="1 2">
    <name type="scientific">Adoxophyes honmai entomopoxvirus 'L'</name>
    <dbReference type="NCBI Taxonomy" id="1293540"/>
    <lineage>
        <taxon>Viruses</taxon>
        <taxon>Varidnaviria</taxon>
        <taxon>Bamfordvirae</taxon>
        <taxon>Nucleocytoviricota</taxon>
        <taxon>Pokkesviricetes</taxon>
        <taxon>Chitovirales</taxon>
        <taxon>Poxviridae</taxon>
        <taxon>Entomopoxvirinae</taxon>
        <taxon>Betaentomopoxvirus</taxon>
        <taxon>Betaentomopoxvirus ahonmai</taxon>
    </lineage>
</organism>
<accession>A0A916KP84</accession>
<dbReference type="GeneID" id="15614141"/>
<proteinExistence type="predicted"/>
<sequence length="234" mass="27004">MNEIVKKNMILVEKPVLDERSEKLLFNYYKDLDSIIIDDCNVLKTDTIIPNKSRIINVETMKCNGHAFFKNITTFDNKTIFNQEVELNGEIIFNNQNTIKNIITEINKLGPVQQPLILNTSSPVVSDNPFVLFYSRNDLESSAEQHLIIPPAISAENCIYYLVVIFNDGMCYNKIKFYYKIGAKSPFEVLSKEYVNCDENKASIKYSDGSLKIEFKYNKSSIKNTKIRVYYSDI</sequence>
<name>A0A916KP84_9POXV</name>
<dbReference type="Proteomes" id="UP000792575">
    <property type="component" value="Genome"/>
</dbReference>
<gene>
    <name evidence="1" type="ORF">AHEV_212</name>
</gene>
<evidence type="ECO:0000313" key="1">
    <source>
        <dbReference type="EMBL" id="CCU55533.1"/>
    </source>
</evidence>